<dbReference type="OrthoDB" id="432311at2759"/>
<feature type="compositionally biased region" description="Basic and acidic residues" evidence="15">
    <location>
        <begin position="484"/>
        <end position="501"/>
    </location>
</feature>
<evidence type="ECO:0000256" key="7">
    <source>
        <dbReference type="ARBA" id="ARBA00022723"/>
    </source>
</evidence>
<dbReference type="InterPro" id="IPR039133">
    <property type="entry name" value="RNF25"/>
</dbReference>
<evidence type="ECO:0000256" key="1">
    <source>
        <dbReference type="ARBA" id="ARBA00000900"/>
    </source>
</evidence>
<gene>
    <name evidence="18" type="ORF">KP79_PYT16052</name>
</gene>
<comment type="subcellular location">
    <subcellularLocation>
        <location evidence="2">Cytoplasm</location>
    </subcellularLocation>
</comment>
<feature type="compositionally biased region" description="Polar residues" evidence="15">
    <location>
        <begin position="515"/>
        <end position="525"/>
    </location>
</feature>
<comment type="pathway">
    <text evidence="3">Protein modification; protein ubiquitination.</text>
</comment>
<evidence type="ECO:0000256" key="14">
    <source>
        <dbReference type="PROSITE-ProRule" id="PRU00175"/>
    </source>
</evidence>
<dbReference type="InterPro" id="IPR001841">
    <property type="entry name" value="Znf_RING"/>
</dbReference>
<dbReference type="Proteomes" id="UP000242188">
    <property type="component" value="Unassembled WGS sequence"/>
</dbReference>
<evidence type="ECO:0000256" key="8">
    <source>
        <dbReference type="ARBA" id="ARBA00022771"/>
    </source>
</evidence>
<dbReference type="FunFam" id="3.30.40.10:FF:000215">
    <property type="entry name" value="E3 ubiquitin-protein ligase RNF25"/>
    <property type="match status" value="1"/>
</dbReference>
<keyword evidence="5" id="KW-0963">Cytoplasm</keyword>
<feature type="compositionally biased region" description="Basic and acidic residues" evidence="15">
    <location>
        <begin position="415"/>
        <end position="431"/>
    </location>
</feature>
<dbReference type="EMBL" id="NEDP02000042">
    <property type="protein sequence ID" value="OWF56798.1"/>
    <property type="molecule type" value="Genomic_DNA"/>
</dbReference>
<organism evidence="18 19">
    <name type="scientific">Mizuhopecten yessoensis</name>
    <name type="common">Japanese scallop</name>
    <name type="synonym">Patinopecten yessoensis</name>
    <dbReference type="NCBI Taxonomy" id="6573"/>
    <lineage>
        <taxon>Eukaryota</taxon>
        <taxon>Metazoa</taxon>
        <taxon>Spiralia</taxon>
        <taxon>Lophotrochozoa</taxon>
        <taxon>Mollusca</taxon>
        <taxon>Bivalvia</taxon>
        <taxon>Autobranchia</taxon>
        <taxon>Pteriomorphia</taxon>
        <taxon>Pectinida</taxon>
        <taxon>Pectinoidea</taxon>
        <taxon>Pectinidae</taxon>
        <taxon>Mizuhopecten</taxon>
    </lineage>
</organism>
<dbReference type="EC" id="2.3.2.27" evidence="4"/>
<dbReference type="InterPro" id="IPR006575">
    <property type="entry name" value="RWD_dom"/>
</dbReference>
<comment type="caution">
    <text evidence="18">The sequence shown here is derived from an EMBL/GenBank/DDBJ whole genome shotgun (WGS) entry which is preliminary data.</text>
</comment>
<sequence length="819" mass="91935">MAAEHTFSAGDSIIQEELEVLESIYIDELEVDNNDNGHPSSITVQLHPSTGEDVHKKFVCMTLTLNVPVGYPNELPEILIRNPRGVGEEELESLHEAINELAEERRGGHMLYDIIELAKESLTEGNVPHCPCTICLDHFSKGEEFTRTGCYHYFHQHCLYRYVTHTLESLKSEAHQRPKHDELGQEDRVKVFCPVCREIMNYDLDLLSMSKRQTTEDDHQLYKPSAEICKWQVEMADILKSQKQKGGIIDLEAEKNKFLVTAEDTVKLPWQGTSSELDNLAKSSTNSKESRQAVDIKPITVEGKSRSAGLHGSNRERTNRQDHPRPSSGHTDRHQRYRGHRNNGRDGHRSNAGRNRGGHKVNRSYHTGQVDERERKADYDKEKRSLGRSVQTDATRSDRTDVSSGNVSPQHKEHKAVNERCETASKTEIESQFRTVNRGSAADDDPKTNKTNGDKSAITKDIEQDSAGQGQEDRDKSSIISPKESVEKQTERVSIDSDKSFQRKGFPASGGKISARSSNKTNYRGSESKNSEYENRNYYKGKNDDREREHSSRGRGQGRTERGHGRGSRRSANQEAVKSKPELEKNNTDPQEKGDIGNTSLSRSDEACDLSEVDSHGSNSTYKGKVSKELGFQRPNSGYKGRNQGFGRPSNRTQYHYDSYSKHGHSERREVSSKNDKGEVNGKFDIKGVNGKSNSGQVSYDHTRTRQDESAGTNKSSVKPGGKHNSETQNSKSDSFGGKPEKYNDRFVQDHKHWNKDKEICVCKGRSDTNTKDAVITGKERTSQPSCGVKRPPPGFTLVQKMNNDVKIPPGFEKSGISG</sequence>
<evidence type="ECO:0000256" key="15">
    <source>
        <dbReference type="SAM" id="MobiDB-lite"/>
    </source>
</evidence>
<dbReference type="FunFam" id="3.10.110.10:FF:000052">
    <property type="entry name" value="Putative e3 ubiquitin-protein ligase rnf25"/>
    <property type="match status" value="1"/>
</dbReference>
<evidence type="ECO:0000256" key="6">
    <source>
        <dbReference type="ARBA" id="ARBA00022679"/>
    </source>
</evidence>
<dbReference type="GO" id="GO:0005634">
    <property type="term" value="C:nucleus"/>
    <property type="evidence" value="ECO:0007669"/>
    <property type="project" value="TreeGrafter"/>
</dbReference>
<dbReference type="PANTHER" id="PTHR13198">
    <property type="entry name" value="RING FINGER PROTEIN 25"/>
    <property type="match status" value="1"/>
</dbReference>
<feature type="compositionally biased region" description="Polar residues" evidence="15">
    <location>
        <begin position="276"/>
        <end position="287"/>
    </location>
</feature>
<comment type="similarity">
    <text evidence="11">Belongs to the RNF25 family.</text>
</comment>
<feature type="compositionally biased region" description="Polar residues" evidence="15">
    <location>
        <begin position="691"/>
        <end position="700"/>
    </location>
</feature>
<dbReference type="CDD" id="cd16470">
    <property type="entry name" value="RING-H2_RNF25"/>
    <property type="match status" value="1"/>
</dbReference>
<evidence type="ECO:0000256" key="2">
    <source>
        <dbReference type="ARBA" id="ARBA00004496"/>
    </source>
</evidence>
<dbReference type="AlphaFoldDB" id="A0A210R772"/>
<dbReference type="GO" id="GO:0061630">
    <property type="term" value="F:ubiquitin protein ligase activity"/>
    <property type="evidence" value="ECO:0007669"/>
    <property type="project" value="UniProtKB-EC"/>
</dbReference>
<dbReference type="SUPFAM" id="SSF54495">
    <property type="entry name" value="UBC-like"/>
    <property type="match status" value="1"/>
</dbReference>
<evidence type="ECO:0000256" key="10">
    <source>
        <dbReference type="ARBA" id="ARBA00022833"/>
    </source>
</evidence>
<keyword evidence="7" id="KW-0479">Metal-binding</keyword>
<evidence type="ECO:0000256" key="5">
    <source>
        <dbReference type="ARBA" id="ARBA00022490"/>
    </source>
</evidence>
<dbReference type="InterPro" id="IPR016135">
    <property type="entry name" value="UBQ-conjugating_enzyme/RWD"/>
</dbReference>
<feature type="compositionally biased region" description="Basic and acidic residues" evidence="15">
    <location>
        <begin position="667"/>
        <end position="686"/>
    </location>
</feature>
<feature type="compositionally biased region" description="Basic and acidic residues" evidence="15">
    <location>
        <begin position="313"/>
        <end position="334"/>
    </location>
</feature>
<evidence type="ECO:0000256" key="13">
    <source>
        <dbReference type="ARBA" id="ARBA00075535"/>
    </source>
</evidence>
<dbReference type="STRING" id="6573.A0A210R772"/>
<dbReference type="GO" id="GO:0016567">
    <property type="term" value="P:protein ubiquitination"/>
    <property type="evidence" value="ECO:0007669"/>
    <property type="project" value="TreeGrafter"/>
</dbReference>
<feature type="region of interest" description="Disordered" evidence="15">
    <location>
        <begin position="774"/>
        <end position="795"/>
    </location>
</feature>
<feature type="compositionally biased region" description="Basic and acidic residues" evidence="15">
    <location>
        <begin position="369"/>
        <end position="385"/>
    </location>
</feature>
<dbReference type="Gene3D" id="3.30.40.10">
    <property type="entry name" value="Zinc/RING finger domain, C3HC4 (zinc finger)"/>
    <property type="match status" value="1"/>
</dbReference>
<keyword evidence="19" id="KW-1185">Reference proteome</keyword>
<evidence type="ECO:0000313" key="18">
    <source>
        <dbReference type="EMBL" id="OWF56798.1"/>
    </source>
</evidence>
<dbReference type="SMART" id="SM00591">
    <property type="entry name" value="RWD"/>
    <property type="match status" value="1"/>
</dbReference>
<dbReference type="Pfam" id="PF05773">
    <property type="entry name" value="RWD"/>
    <property type="match status" value="1"/>
</dbReference>
<dbReference type="Gene3D" id="3.10.110.10">
    <property type="entry name" value="Ubiquitin Conjugating Enzyme"/>
    <property type="match status" value="1"/>
</dbReference>
<keyword evidence="10" id="KW-0862">Zinc</keyword>
<keyword evidence="6" id="KW-0808">Transferase</keyword>
<evidence type="ECO:0000256" key="4">
    <source>
        <dbReference type="ARBA" id="ARBA00012483"/>
    </source>
</evidence>
<feature type="region of interest" description="Disordered" evidence="15">
    <location>
        <begin position="276"/>
        <end position="750"/>
    </location>
</feature>
<dbReference type="PROSITE" id="PS50089">
    <property type="entry name" value="ZF_RING_2"/>
    <property type="match status" value="1"/>
</dbReference>
<comment type="catalytic activity">
    <reaction evidence="1">
        <text>S-ubiquitinyl-[E2 ubiquitin-conjugating enzyme]-L-cysteine + [acceptor protein]-L-lysine = [E2 ubiquitin-conjugating enzyme]-L-cysteine + N(6)-ubiquitinyl-[acceptor protein]-L-lysine.</text>
        <dbReference type="EC" id="2.3.2.27"/>
    </reaction>
</comment>
<feature type="domain" description="RING-type" evidence="16">
    <location>
        <begin position="132"/>
        <end position="197"/>
    </location>
</feature>
<evidence type="ECO:0000256" key="12">
    <source>
        <dbReference type="ARBA" id="ARBA00067354"/>
    </source>
</evidence>
<feature type="domain" description="RWD" evidence="17">
    <location>
        <begin position="16"/>
        <end position="125"/>
    </location>
</feature>
<accession>A0A210R772</accession>
<evidence type="ECO:0000259" key="17">
    <source>
        <dbReference type="PROSITE" id="PS50908"/>
    </source>
</evidence>
<dbReference type="SUPFAM" id="SSF57850">
    <property type="entry name" value="RING/U-box"/>
    <property type="match status" value="1"/>
</dbReference>
<evidence type="ECO:0000256" key="9">
    <source>
        <dbReference type="ARBA" id="ARBA00022786"/>
    </source>
</evidence>
<dbReference type="PROSITE" id="PS50908">
    <property type="entry name" value="RWD"/>
    <property type="match status" value="1"/>
</dbReference>
<evidence type="ECO:0000259" key="16">
    <source>
        <dbReference type="PROSITE" id="PS50089"/>
    </source>
</evidence>
<evidence type="ECO:0000256" key="11">
    <source>
        <dbReference type="ARBA" id="ARBA00060737"/>
    </source>
</evidence>
<dbReference type="CDD" id="cd23818">
    <property type="entry name" value="RWD_RNF25"/>
    <property type="match status" value="1"/>
</dbReference>
<evidence type="ECO:0000313" key="19">
    <source>
        <dbReference type="Proteomes" id="UP000242188"/>
    </source>
</evidence>
<name>A0A210R772_MIZYE</name>
<reference evidence="18 19" key="1">
    <citation type="journal article" date="2017" name="Nat. Ecol. Evol.">
        <title>Scallop genome provides insights into evolution of bilaterian karyotype and development.</title>
        <authorList>
            <person name="Wang S."/>
            <person name="Zhang J."/>
            <person name="Jiao W."/>
            <person name="Li J."/>
            <person name="Xun X."/>
            <person name="Sun Y."/>
            <person name="Guo X."/>
            <person name="Huan P."/>
            <person name="Dong B."/>
            <person name="Zhang L."/>
            <person name="Hu X."/>
            <person name="Sun X."/>
            <person name="Wang J."/>
            <person name="Zhao C."/>
            <person name="Wang Y."/>
            <person name="Wang D."/>
            <person name="Huang X."/>
            <person name="Wang R."/>
            <person name="Lv J."/>
            <person name="Li Y."/>
            <person name="Zhang Z."/>
            <person name="Liu B."/>
            <person name="Lu W."/>
            <person name="Hui Y."/>
            <person name="Liang J."/>
            <person name="Zhou Z."/>
            <person name="Hou R."/>
            <person name="Li X."/>
            <person name="Liu Y."/>
            <person name="Li H."/>
            <person name="Ning X."/>
            <person name="Lin Y."/>
            <person name="Zhao L."/>
            <person name="Xing Q."/>
            <person name="Dou J."/>
            <person name="Li Y."/>
            <person name="Mao J."/>
            <person name="Guo H."/>
            <person name="Dou H."/>
            <person name="Li T."/>
            <person name="Mu C."/>
            <person name="Jiang W."/>
            <person name="Fu Q."/>
            <person name="Fu X."/>
            <person name="Miao Y."/>
            <person name="Liu J."/>
            <person name="Yu Q."/>
            <person name="Li R."/>
            <person name="Liao H."/>
            <person name="Li X."/>
            <person name="Kong Y."/>
            <person name="Jiang Z."/>
            <person name="Chourrout D."/>
            <person name="Li R."/>
            <person name="Bao Z."/>
        </authorList>
    </citation>
    <scope>NUCLEOTIDE SEQUENCE [LARGE SCALE GENOMIC DNA]</scope>
    <source>
        <strain evidence="18 19">PY_sf001</strain>
    </source>
</reference>
<dbReference type="InterPro" id="IPR013083">
    <property type="entry name" value="Znf_RING/FYVE/PHD"/>
</dbReference>
<keyword evidence="9" id="KW-0833">Ubl conjugation pathway</keyword>
<feature type="compositionally biased region" description="Basic and acidic residues" evidence="15">
    <location>
        <begin position="526"/>
        <end position="564"/>
    </location>
</feature>
<evidence type="ECO:0000256" key="3">
    <source>
        <dbReference type="ARBA" id="ARBA00004906"/>
    </source>
</evidence>
<dbReference type="PANTHER" id="PTHR13198:SF4">
    <property type="entry name" value="E3 UBIQUITIN-PROTEIN LIGASE RNF25"/>
    <property type="match status" value="1"/>
</dbReference>
<keyword evidence="8 14" id="KW-0863">Zinc-finger</keyword>
<feature type="compositionally biased region" description="Basic and acidic residues" evidence="15">
    <location>
        <begin position="577"/>
        <end position="595"/>
    </location>
</feature>
<dbReference type="SMART" id="SM00184">
    <property type="entry name" value="RING"/>
    <property type="match status" value="1"/>
</dbReference>
<dbReference type="GO" id="GO:0005737">
    <property type="term" value="C:cytoplasm"/>
    <property type="evidence" value="ECO:0007669"/>
    <property type="project" value="UniProtKB-SubCell"/>
</dbReference>
<feature type="compositionally biased region" description="Basic and acidic residues" evidence="15">
    <location>
        <begin position="739"/>
        <end position="750"/>
    </location>
</feature>
<dbReference type="GO" id="GO:0008270">
    <property type="term" value="F:zinc ion binding"/>
    <property type="evidence" value="ECO:0007669"/>
    <property type="project" value="UniProtKB-KW"/>
</dbReference>
<protein>
    <recommendedName>
        <fullName evidence="12">E3 ubiquitin-protein ligase RNF25</fullName>
        <ecNumber evidence="4">2.3.2.27</ecNumber>
    </recommendedName>
    <alternativeName>
        <fullName evidence="13">RING finger protein 25</fullName>
    </alternativeName>
</protein>
<proteinExistence type="inferred from homology"/>